<dbReference type="InterPro" id="IPR036412">
    <property type="entry name" value="HAD-like_sf"/>
</dbReference>
<protein>
    <submittedName>
        <fullName evidence="1">HAD family phosphatase</fullName>
    </submittedName>
</protein>
<dbReference type="SUPFAM" id="SSF56784">
    <property type="entry name" value="HAD-like"/>
    <property type="match status" value="1"/>
</dbReference>
<gene>
    <name evidence="1" type="ORF">H9912_12805</name>
</gene>
<dbReference type="NCBIfam" id="TIGR01509">
    <property type="entry name" value="HAD-SF-IA-v3"/>
    <property type="match status" value="1"/>
</dbReference>
<sequence length="211" mass="24260">MIRTIIFDIGNVLTVFGWKNFLKSFGFDAETERKVADATMDSPFWNEFDRGQLTDEEMLAGFIRNDPSVEKEIRQIYENLHGILTKADYAIPWIRELKAKGYQVLVLSNFSDKVARENPDVLDFLEYVDGGILSYRDGVIKPDPVIYRLLLDRYGLKPEECVFLDDIQKNLDAAKAFGIHTILFRNVEQAKEGLRALGVGEEPLYTKQEEK</sequence>
<proteinExistence type="predicted"/>
<dbReference type="SFLD" id="SFLDG01129">
    <property type="entry name" value="C1.5:_HAD__Beta-PGM__Phosphata"/>
    <property type="match status" value="1"/>
</dbReference>
<dbReference type="AlphaFoldDB" id="A0A9D2U1G7"/>
<accession>A0A9D2U1G7</accession>
<dbReference type="InterPro" id="IPR023214">
    <property type="entry name" value="HAD_sf"/>
</dbReference>
<dbReference type="Pfam" id="PF00702">
    <property type="entry name" value="Hydrolase"/>
    <property type="match status" value="1"/>
</dbReference>
<dbReference type="InterPro" id="IPR006439">
    <property type="entry name" value="HAD-SF_hydro_IA"/>
</dbReference>
<evidence type="ECO:0000313" key="1">
    <source>
        <dbReference type="EMBL" id="HJD32804.1"/>
    </source>
</evidence>
<dbReference type="Gene3D" id="3.40.50.1000">
    <property type="entry name" value="HAD superfamily/HAD-like"/>
    <property type="match status" value="1"/>
</dbReference>
<evidence type="ECO:0000313" key="2">
    <source>
        <dbReference type="Proteomes" id="UP000823851"/>
    </source>
</evidence>
<dbReference type="Gene3D" id="1.10.150.240">
    <property type="entry name" value="Putative phosphatase, domain 2"/>
    <property type="match status" value="1"/>
</dbReference>
<dbReference type="PANTHER" id="PTHR43611:SF3">
    <property type="entry name" value="FLAVIN MONONUCLEOTIDE HYDROLASE 1, CHLOROPLATIC"/>
    <property type="match status" value="1"/>
</dbReference>
<dbReference type="InterPro" id="IPR023198">
    <property type="entry name" value="PGP-like_dom2"/>
</dbReference>
<comment type="caution">
    <text evidence="1">The sequence shown here is derived from an EMBL/GenBank/DDBJ whole genome shotgun (WGS) entry which is preliminary data.</text>
</comment>
<dbReference type="PANTHER" id="PTHR43611">
    <property type="entry name" value="ALPHA-D-GLUCOSE 1-PHOSPHATE PHOSPHATASE"/>
    <property type="match status" value="1"/>
</dbReference>
<dbReference type="PRINTS" id="PR00413">
    <property type="entry name" value="HADHALOGNASE"/>
</dbReference>
<reference evidence="1" key="2">
    <citation type="submission" date="2021-04" db="EMBL/GenBank/DDBJ databases">
        <authorList>
            <person name="Gilroy R."/>
        </authorList>
    </citation>
    <scope>NUCLEOTIDE SEQUENCE</scope>
    <source>
        <strain evidence="1">ChiHjej8B7-25341</strain>
    </source>
</reference>
<dbReference type="EMBL" id="DWUW01000366">
    <property type="protein sequence ID" value="HJD32804.1"/>
    <property type="molecule type" value="Genomic_DNA"/>
</dbReference>
<dbReference type="SFLD" id="SFLDS00003">
    <property type="entry name" value="Haloacid_Dehalogenase"/>
    <property type="match status" value="1"/>
</dbReference>
<organism evidence="1 2">
    <name type="scientific">Candidatus Eisenbergiella stercorigallinarum</name>
    <dbReference type="NCBI Taxonomy" id="2838557"/>
    <lineage>
        <taxon>Bacteria</taxon>
        <taxon>Bacillati</taxon>
        <taxon>Bacillota</taxon>
        <taxon>Clostridia</taxon>
        <taxon>Lachnospirales</taxon>
        <taxon>Lachnospiraceae</taxon>
        <taxon>Eisenbergiella</taxon>
    </lineage>
</organism>
<reference evidence="1" key="1">
    <citation type="journal article" date="2021" name="PeerJ">
        <title>Extensive microbial diversity within the chicken gut microbiome revealed by metagenomics and culture.</title>
        <authorList>
            <person name="Gilroy R."/>
            <person name="Ravi A."/>
            <person name="Getino M."/>
            <person name="Pursley I."/>
            <person name="Horton D.L."/>
            <person name="Alikhan N.F."/>
            <person name="Baker D."/>
            <person name="Gharbi K."/>
            <person name="Hall N."/>
            <person name="Watson M."/>
            <person name="Adriaenssens E.M."/>
            <person name="Foster-Nyarko E."/>
            <person name="Jarju S."/>
            <person name="Secka A."/>
            <person name="Antonio M."/>
            <person name="Oren A."/>
            <person name="Chaudhuri R.R."/>
            <person name="La Ragione R."/>
            <person name="Hildebrand F."/>
            <person name="Pallen M.J."/>
        </authorList>
    </citation>
    <scope>NUCLEOTIDE SEQUENCE</scope>
    <source>
        <strain evidence="1">ChiHjej8B7-25341</strain>
    </source>
</reference>
<dbReference type="CDD" id="cd02603">
    <property type="entry name" value="HAD_sEH-N_like"/>
    <property type="match status" value="1"/>
</dbReference>
<dbReference type="Proteomes" id="UP000823851">
    <property type="component" value="Unassembled WGS sequence"/>
</dbReference>
<name>A0A9D2U1G7_9FIRM</name>